<accession>A0A4R3KXN8</accession>
<dbReference type="CDD" id="cd04645">
    <property type="entry name" value="LbH_gamma_CA_like"/>
    <property type="match status" value="1"/>
</dbReference>
<dbReference type="Gene3D" id="2.160.10.10">
    <property type="entry name" value="Hexapeptide repeat proteins"/>
    <property type="match status" value="1"/>
</dbReference>
<dbReference type="InterPro" id="IPR050484">
    <property type="entry name" value="Transf_Hexapept/Carb_Anhydrase"/>
</dbReference>
<name>A0A4R3KXN8_9FIRM</name>
<dbReference type="SUPFAM" id="SSF51161">
    <property type="entry name" value="Trimeric LpxA-like enzymes"/>
    <property type="match status" value="1"/>
</dbReference>
<dbReference type="EMBL" id="SMAE01000007">
    <property type="protein sequence ID" value="TCS88732.1"/>
    <property type="molecule type" value="Genomic_DNA"/>
</dbReference>
<organism evidence="1 2">
    <name type="scientific">Keratinibaculum paraultunense</name>
    <dbReference type="NCBI Taxonomy" id="1278232"/>
    <lineage>
        <taxon>Bacteria</taxon>
        <taxon>Bacillati</taxon>
        <taxon>Bacillota</taxon>
        <taxon>Tissierellia</taxon>
        <taxon>Tissierellales</taxon>
        <taxon>Tepidimicrobiaceae</taxon>
        <taxon>Keratinibaculum</taxon>
    </lineage>
</organism>
<dbReference type="OrthoDB" id="9803036at2"/>
<comment type="caution">
    <text evidence="1">The sequence shown here is derived from an EMBL/GenBank/DDBJ whole genome shotgun (WGS) entry which is preliminary data.</text>
</comment>
<dbReference type="InterPro" id="IPR001451">
    <property type="entry name" value="Hexapep"/>
</dbReference>
<reference evidence="1 2" key="1">
    <citation type="submission" date="2019-03" db="EMBL/GenBank/DDBJ databases">
        <title>Genomic Encyclopedia of Type Strains, Phase IV (KMG-IV): sequencing the most valuable type-strain genomes for metagenomic binning, comparative biology and taxonomic classification.</title>
        <authorList>
            <person name="Goeker M."/>
        </authorList>
    </citation>
    <scope>NUCLEOTIDE SEQUENCE [LARGE SCALE GENOMIC DNA]</scope>
    <source>
        <strain evidence="1 2">DSM 26752</strain>
    </source>
</reference>
<dbReference type="GO" id="GO:0016740">
    <property type="term" value="F:transferase activity"/>
    <property type="evidence" value="ECO:0007669"/>
    <property type="project" value="UniProtKB-KW"/>
</dbReference>
<dbReference type="InterPro" id="IPR011004">
    <property type="entry name" value="Trimer_LpxA-like_sf"/>
</dbReference>
<dbReference type="Pfam" id="PF00132">
    <property type="entry name" value="Hexapep"/>
    <property type="match status" value="1"/>
</dbReference>
<dbReference type="RefSeq" id="WP_132027783.1">
    <property type="nucleotide sequence ID" value="NZ_CP068564.1"/>
</dbReference>
<gene>
    <name evidence="1" type="ORF">EDD65_10787</name>
</gene>
<keyword evidence="1" id="KW-0808">Transferase</keyword>
<keyword evidence="2" id="KW-1185">Reference proteome</keyword>
<dbReference type="PANTHER" id="PTHR13061:SF29">
    <property type="entry name" value="GAMMA CARBONIC ANHYDRASE-LIKE 1, MITOCHONDRIAL-RELATED"/>
    <property type="match status" value="1"/>
</dbReference>
<evidence type="ECO:0000313" key="2">
    <source>
        <dbReference type="Proteomes" id="UP000294567"/>
    </source>
</evidence>
<dbReference type="Proteomes" id="UP000294567">
    <property type="component" value="Unassembled WGS sequence"/>
</dbReference>
<dbReference type="AlphaFoldDB" id="A0A4R3KXN8"/>
<dbReference type="PANTHER" id="PTHR13061">
    <property type="entry name" value="DYNACTIN SUBUNIT P25"/>
    <property type="match status" value="1"/>
</dbReference>
<protein>
    <submittedName>
        <fullName evidence="1">Carbonic anhydrase/acetyltransferase-like protein (Isoleucine patch superfamily)</fullName>
    </submittedName>
</protein>
<dbReference type="InterPro" id="IPR047324">
    <property type="entry name" value="LbH_gamma_CA-like"/>
</dbReference>
<sequence length="167" mass="18194">MLRNLKDKITKIHPDTFIAESANVIGDVTIDKGSSIWYNAVARGDMNYIKIGKHTNIQDNVTLHVDTDAPLEIGDYTTIGHNAVVHGCTVGNNCLIGMGAAILNGAVIGDNCIIGAGALITEDTVIPSNSLVIGIPGKVKRQVTEREIKTIKHNAERYEKLWRDEYI</sequence>
<proteinExistence type="predicted"/>
<evidence type="ECO:0000313" key="1">
    <source>
        <dbReference type="EMBL" id="TCS88732.1"/>
    </source>
</evidence>